<name>A0ABS2VP99_STRAS</name>
<organism evidence="2 3">
    <name type="scientific">Streptomyces actuosus</name>
    <dbReference type="NCBI Taxonomy" id="1885"/>
    <lineage>
        <taxon>Bacteria</taxon>
        <taxon>Bacillati</taxon>
        <taxon>Actinomycetota</taxon>
        <taxon>Actinomycetes</taxon>
        <taxon>Kitasatosporales</taxon>
        <taxon>Streptomycetaceae</taxon>
        <taxon>Streptomyces</taxon>
    </lineage>
</organism>
<keyword evidence="1" id="KW-1133">Transmembrane helix</keyword>
<proteinExistence type="predicted"/>
<reference evidence="2 3" key="1">
    <citation type="submission" date="2021-02" db="EMBL/GenBank/DDBJ databases">
        <title>Whole genome sequencing of Streptomyces actuosus VRA1.</title>
        <authorList>
            <person name="Sen G."/>
            <person name="Sen A."/>
        </authorList>
    </citation>
    <scope>NUCLEOTIDE SEQUENCE [LARGE SCALE GENOMIC DNA]</scope>
    <source>
        <strain evidence="2 3">VRA1</strain>
    </source>
</reference>
<keyword evidence="1" id="KW-0812">Transmembrane</keyword>
<comment type="caution">
    <text evidence="2">The sequence shown here is derived from an EMBL/GenBank/DDBJ whole genome shotgun (WGS) entry which is preliminary data.</text>
</comment>
<protein>
    <submittedName>
        <fullName evidence="2">Uncharacterized protein</fullName>
    </submittedName>
</protein>
<dbReference type="RefSeq" id="WP_205383156.1">
    <property type="nucleotide sequence ID" value="NZ_JAFFZS010000008.1"/>
</dbReference>
<evidence type="ECO:0000313" key="2">
    <source>
        <dbReference type="EMBL" id="MBN0044935.1"/>
    </source>
</evidence>
<sequence>MGKRGTQLFAALLLVAAVPVAVWGLMGRQDAQGIPPSELDHAFRPPDVADGTATVLGVVALVLGVLGAALLVRAGLRGSLDNRWWAVLGPLVAAGALAGVGLRILTAGVIGANIGAGLVILVGGPLIGGLLLWALVRGVWLAWERSRR</sequence>
<feature type="transmembrane region" description="Helical" evidence="1">
    <location>
        <begin position="84"/>
        <end position="106"/>
    </location>
</feature>
<evidence type="ECO:0000313" key="3">
    <source>
        <dbReference type="Proteomes" id="UP000788262"/>
    </source>
</evidence>
<evidence type="ECO:0000256" key="1">
    <source>
        <dbReference type="SAM" id="Phobius"/>
    </source>
</evidence>
<accession>A0ABS2VP99</accession>
<gene>
    <name evidence="2" type="ORF">JS756_12615</name>
</gene>
<dbReference type="Proteomes" id="UP000788262">
    <property type="component" value="Unassembled WGS sequence"/>
</dbReference>
<feature type="transmembrane region" description="Helical" evidence="1">
    <location>
        <begin position="51"/>
        <end position="72"/>
    </location>
</feature>
<dbReference type="EMBL" id="JAFFZS010000008">
    <property type="protein sequence ID" value="MBN0044935.1"/>
    <property type="molecule type" value="Genomic_DNA"/>
</dbReference>
<keyword evidence="1" id="KW-0472">Membrane</keyword>
<feature type="transmembrane region" description="Helical" evidence="1">
    <location>
        <begin position="118"/>
        <end position="143"/>
    </location>
</feature>
<keyword evidence="3" id="KW-1185">Reference proteome</keyword>